<dbReference type="PANTHER" id="PTHR24292:SF100">
    <property type="entry name" value="CYTOCHROME P450 6A16, ISOFORM B-RELATED"/>
    <property type="match status" value="1"/>
</dbReference>
<reference evidence="18 19" key="4">
    <citation type="submission" date="2025-04" db="UniProtKB">
        <authorList>
            <consortium name="RefSeq"/>
        </authorList>
    </citation>
    <scope>IDENTIFICATION</scope>
    <source>
        <strain evidence="18 19">Aabys</strain>
    </source>
</reference>
<evidence type="ECO:0000256" key="13">
    <source>
        <dbReference type="PIRSR" id="PIRSR602401-1"/>
    </source>
</evidence>
<evidence type="ECO:0000256" key="6">
    <source>
        <dbReference type="ARBA" id="ARBA00022723"/>
    </source>
</evidence>
<protein>
    <submittedName>
        <fullName evidence="15 18 19">Cytochrome P450</fullName>
    </submittedName>
</protein>
<gene>
    <name evidence="18 19 20 21" type="primary">LOC101887226</name>
    <name evidence="16" type="synonym">101887226</name>
</gene>
<evidence type="ECO:0000256" key="5">
    <source>
        <dbReference type="ARBA" id="ARBA00022617"/>
    </source>
</evidence>
<evidence type="ECO:0000256" key="7">
    <source>
        <dbReference type="ARBA" id="ARBA00022824"/>
    </source>
</evidence>
<evidence type="ECO:0000256" key="12">
    <source>
        <dbReference type="ARBA" id="ARBA00023136"/>
    </source>
</evidence>
<dbReference type="GeneID" id="101887226"/>
<evidence type="ECO:0000256" key="3">
    <source>
        <dbReference type="ARBA" id="ARBA00004406"/>
    </source>
</evidence>
<dbReference type="RefSeq" id="XP_005182217.1">
    <property type="nucleotide sequence ID" value="XM_005182160.3"/>
</dbReference>
<dbReference type="InterPro" id="IPR002401">
    <property type="entry name" value="Cyt_P450_E_grp-I"/>
</dbReference>
<evidence type="ECO:0000313" key="20">
    <source>
        <dbReference type="RefSeq" id="XP_011291960.1"/>
    </source>
</evidence>
<comment type="cofactor">
    <cofactor evidence="1 13">
        <name>heme</name>
        <dbReference type="ChEBI" id="CHEBI:30413"/>
    </cofactor>
</comment>
<reference evidence="16" key="3">
    <citation type="submission" date="2020-05" db="UniProtKB">
        <authorList>
            <consortium name="EnsemblMetazoa"/>
        </authorList>
    </citation>
    <scope>IDENTIFICATION</scope>
    <source>
        <strain evidence="16">Aabys</strain>
    </source>
</reference>
<dbReference type="PRINTS" id="PR00463">
    <property type="entry name" value="EP450I"/>
</dbReference>
<evidence type="ECO:0000313" key="16">
    <source>
        <dbReference type="EnsemblMetazoa" id="MDOA014124-PA"/>
    </source>
</evidence>
<dbReference type="EMBL" id="KA649348">
    <property type="protein sequence ID" value="AFP63977.1"/>
    <property type="molecule type" value="mRNA"/>
</dbReference>
<keyword evidence="7" id="KW-0256">Endoplasmic reticulum</keyword>
<sequence>MDFFPRLFWTLFGTASLCYFVINVALGYWKRRGILHEKPKKPWGHLKGVGRKRHISEVLQTIYNKYKGQAPFVGFYALLKPMLLILDLESIHYILLKDSKYFMDRGLYYNIQDDYLSQNQLQMDGPDWQHLHLKLKSLQWQEKIQNMLPALLKVQQTFSNSLREKVTKSQNKLNINITELVEGYNIDCISSLAFGLEGDSVRYRNTQFHTMCKSYIKSNFNVFKAYLAFCFPSLARLVQYYMYSPKASQYFQKLISDKLNEREYQHTQPLQYDFLQLWCDSRKISQRNQIFKKLDNQEIVGQAFSFILAGLESSSSTLACCLYELALQPEIQDKARREIREVLSKHKDNLNETVLKELVYLKQILNETLRKHTPYPFLLRLTTKDYELPDSVFMLREGNHLIIPTSAIHHDAMYYSNPDKFDPEHFHSKQSEKRPVGAFLPYGMGPRACVAQHFAQQQMLVCLVTLLQHYEFTPCAETTIPLTYDNSKLMKKPKNDIWLTITSVR</sequence>
<evidence type="ECO:0000256" key="11">
    <source>
        <dbReference type="ARBA" id="ARBA00023033"/>
    </source>
</evidence>
<dbReference type="VEuPathDB" id="VectorBase:MDOMA2_000331"/>
<dbReference type="Proteomes" id="UP001652621">
    <property type="component" value="Unplaced"/>
</dbReference>
<keyword evidence="10 13" id="KW-0408">Iron</keyword>
<dbReference type="OrthoDB" id="2789670at2759"/>
<dbReference type="GO" id="GO:0020037">
    <property type="term" value="F:heme binding"/>
    <property type="evidence" value="ECO:0007669"/>
    <property type="project" value="InterPro"/>
</dbReference>
<evidence type="ECO:0000256" key="1">
    <source>
        <dbReference type="ARBA" id="ARBA00001971"/>
    </source>
</evidence>
<keyword evidence="11" id="KW-0503">Monooxygenase</keyword>
<dbReference type="FunFam" id="1.10.630.10:FF:000042">
    <property type="entry name" value="Cytochrome P450"/>
    <property type="match status" value="1"/>
</dbReference>
<keyword evidence="6 13" id="KW-0479">Metal-binding</keyword>
<evidence type="ECO:0000256" key="14">
    <source>
        <dbReference type="SAM" id="Phobius"/>
    </source>
</evidence>
<evidence type="ECO:0000313" key="19">
    <source>
        <dbReference type="RefSeq" id="XP_005182218.1"/>
    </source>
</evidence>
<keyword evidence="12 14" id="KW-0472">Membrane</keyword>
<dbReference type="InterPro" id="IPR050476">
    <property type="entry name" value="Insect_CytP450_Detox"/>
</dbReference>
<feature type="binding site" description="axial binding residue" evidence="13">
    <location>
        <position position="449"/>
    </location>
    <ligand>
        <name>heme</name>
        <dbReference type="ChEBI" id="CHEBI:30413"/>
    </ligand>
    <ligandPart>
        <name>Fe</name>
        <dbReference type="ChEBI" id="CHEBI:18248"/>
    </ligandPart>
</feature>
<keyword evidence="14" id="KW-0812">Transmembrane</keyword>
<dbReference type="AlphaFoldDB" id="T1PN22"/>
<evidence type="ECO:0000313" key="17">
    <source>
        <dbReference type="Proteomes" id="UP001652621"/>
    </source>
</evidence>
<dbReference type="Pfam" id="PF00067">
    <property type="entry name" value="p450"/>
    <property type="match status" value="1"/>
</dbReference>
<dbReference type="VEuPathDB" id="VectorBase:MDOA014124"/>
<dbReference type="PRINTS" id="PR00385">
    <property type="entry name" value="P450"/>
</dbReference>
<keyword evidence="17" id="KW-1185">Reference proteome</keyword>
<dbReference type="eggNOG" id="KOG0158">
    <property type="taxonomic scope" value="Eukaryota"/>
</dbReference>
<dbReference type="EnsemblMetazoa" id="MDOA014124-RD">
    <property type="protein sequence ID" value="MDOA014124-PD"/>
    <property type="gene ID" value="MDOA014124"/>
</dbReference>
<organism evidence="15">
    <name type="scientific">Musca domestica</name>
    <name type="common">House fly</name>
    <dbReference type="NCBI Taxonomy" id="7370"/>
    <lineage>
        <taxon>Eukaryota</taxon>
        <taxon>Metazoa</taxon>
        <taxon>Ecdysozoa</taxon>
        <taxon>Arthropoda</taxon>
        <taxon>Hexapoda</taxon>
        <taxon>Insecta</taxon>
        <taxon>Pterygota</taxon>
        <taxon>Neoptera</taxon>
        <taxon>Endopterygota</taxon>
        <taxon>Diptera</taxon>
        <taxon>Brachycera</taxon>
        <taxon>Muscomorpha</taxon>
        <taxon>Muscoidea</taxon>
        <taxon>Muscidae</taxon>
        <taxon>Musca</taxon>
    </lineage>
</organism>
<reference evidence="15" key="1">
    <citation type="submission" date="2012-08" db="EMBL/GenBank/DDBJ databases">
        <title>Transcriptome of adult Musca domestica launches a platform for comparative house fly gene expression and characterization of differential gene expression among resistant and susceptible house flies.</title>
        <authorList>
            <person name="Liu N."/>
            <person name="Zhang L."/>
            <person name="Li M."/>
            <person name="Reid W."/>
        </authorList>
    </citation>
    <scope>NUCLEOTIDE SEQUENCE</scope>
    <source>
        <strain evidence="15">ALHF</strain>
        <tissue evidence="15">Whole body</tissue>
    </source>
</reference>
<dbReference type="EnsemblMetazoa" id="MDOA014124-RA">
    <property type="protein sequence ID" value="MDOA014124-PA"/>
    <property type="gene ID" value="MDOA014124"/>
</dbReference>
<evidence type="ECO:0000313" key="21">
    <source>
        <dbReference type="RefSeq" id="XP_011291961.1"/>
    </source>
</evidence>
<accession>T1PN22</accession>
<evidence type="ECO:0000256" key="9">
    <source>
        <dbReference type="ARBA" id="ARBA00023002"/>
    </source>
</evidence>
<dbReference type="EnsemblMetazoa" id="MDOA014124-RC">
    <property type="protein sequence ID" value="MDOA014124-PC"/>
    <property type="gene ID" value="MDOA014124"/>
</dbReference>
<dbReference type="RefSeq" id="XP_005182218.1">
    <property type="nucleotide sequence ID" value="XM_005182161.3"/>
</dbReference>
<keyword evidence="8" id="KW-0492">Microsome</keyword>
<comment type="similarity">
    <text evidence="4">Belongs to the cytochrome P450 family.</text>
</comment>
<feature type="transmembrane region" description="Helical" evidence="14">
    <location>
        <begin position="6"/>
        <end position="29"/>
    </location>
</feature>
<dbReference type="SUPFAM" id="SSF48264">
    <property type="entry name" value="Cytochrome P450"/>
    <property type="match status" value="1"/>
</dbReference>
<dbReference type="EMBL" id="KA645820">
    <property type="protein sequence ID" value="AFP60449.1"/>
    <property type="molecule type" value="mRNA"/>
</dbReference>
<evidence type="ECO:0000256" key="8">
    <source>
        <dbReference type="ARBA" id="ARBA00022848"/>
    </source>
</evidence>
<dbReference type="GO" id="GO:0005506">
    <property type="term" value="F:iron ion binding"/>
    <property type="evidence" value="ECO:0007669"/>
    <property type="project" value="InterPro"/>
</dbReference>
<keyword evidence="14" id="KW-1133">Transmembrane helix</keyword>
<dbReference type="InterPro" id="IPR036396">
    <property type="entry name" value="Cyt_P450_sf"/>
</dbReference>
<evidence type="ECO:0000256" key="10">
    <source>
        <dbReference type="ARBA" id="ARBA00023004"/>
    </source>
</evidence>
<dbReference type="GO" id="GO:0016705">
    <property type="term" value="F:oxidoreductase activity, acting on paired donors, with incorporation or reduction of molecular oxygen"/>
    <property type="evidence" value="ECO:0007669"/>
    <property type="project" value="InterPro"/>
</dbReference>
<evidence type="ECO:0000313" key="15">
    <source>
        <dbReference type="EMBL" id="AFP63977.1"/>
    </source>
</evidence>
<dbReference type="KEGG" id="mde:101887226"/>
<dbReference type="GO" id="GO:0005789">
    <property type="term" value="C:endoplasmic reticulum membrane"/>
    <property type="evidence" value="ECO:0007669"/>
    <property type="project" value="UniProtKB-SubCell"/>
</dbReference>
<name>T1PN22_MUSDO</name>
<evidence type="ECO:0000256" key="4">
    <source>
        <dbReference type="ARBA" id="ARBA00010617"/>
    </source>
</evidence>
<dbReference type="RefSeq" id="XP_011291961.1">
    <property type="nucleotide sequence ID" value="XM_011293659.2"/>
</dbReference>
<comment type="subcellular location">
    <subcellularLocation>
        <location evidence="3">Endoplasmic reticulum membrane</location>
        <topology evidence="3">Peripheral membrane protein</topology>
    </subcellularLocation>
    <subcellularLocation>
        <location evidence="2">Microsome membrane</location>
        <topology evidence="2">Peripheral membrane protein</topology>
    </subcellularLocation>
</comment>
<dbReference type="RefSeq" id="XP_011291960.1">
    <property type="nucleotide sequence ID" value="XM_011293658.2"/>
</dbReference>
<evidence type="ECO:0000313" key="18">
    <source>
        <dbReference type="RefSeq" id="XP_005182217.1"/>
    </source>
</evidence>
<dbReference type="EnsemblMetazoa" id="MDOA014124-RB">
    <property type="protein sequence ID" value="MDOA014124-PB"/>
    <property type="gene ID" value="MDOA014124"/>
</dbReference>
<reference evidence="16" key="2">
    <citation type="journal article" date="2014" name="Genome Biol.">
        <title>Genome of the house fly, Musca domestica L., a global vector of diseases with adaptations to a septic environment.</title>
        <authorList>
            <person name="Scott J.G."/>
            <person name="Warren W.C."/>
            <person name="Beukeboom L.W."/>
            <person name="Bopp D."/>
            <person name="Clark A.G."/>
            <person name="Giers S.D."/>
            <person name="Hediger M."/>
            <person name="Jones A.K."/>
            <person name="Kasai S."/>
            <person name="Leichter C.A."/>
            <person name="Li M."/>
            <person name="Meisel R.P."/>
            <person name="Minx P."/>
            <person name="Murphy T.D."/>
            <person name="Nelson D.R."/>
            <person name="Reid W.R."/>
            <person name="Rinkevich F.D."/>
            <person name="Robertson H.M."/>
            <person name="Sackton T.B."/>
            <person name="Sattelle D.B."/>
            <person name="Thibaud-Nissen F."/>
            <person name="Tomlinson C."/>
            <person name="van de Zande L."/>
            <person name="Walden K.K."/>
            <person name="Wilson R.K."/>
            <person name="Liu N."/>
        </authorList>
    </citation>
    <scope>NUCLEOTIDE SEQUENCE</scope>
    <source>
        <strain evidence="16">Aabys</strain>
    </source>
</reference>
<dbReference type="InterPro" id="IPR001128">
    <property type="entry name" value="Cyt_P450"/>
</dbReference>
<dbReference type="GO" id="GO:0004497">
    <property type="term" value="F:monooxygenase activity"/>
    <property type="evidence" value="ECO:0007669"/>
    <property type="project" value="UniProtKB-KW"/>
</dbReference>
<dbReference type="CDD" id="cd11056">
    <property type="entry name" value="CYP6-like"/>
    <property type="match status" value="1"/>
</dbReference>
<evidence type="ECO:0000256" key="2">
    <source>
        <dbReference type="ARBA" id="ARBA00004174"/>
    </source>
</evidence>
<dbReference type="PANTHER" id="PTHR24292">
    <property type="entry name" value="CYTOCHROME P450"/>
    <property type="match status" value="1"/>
</dbReference>
<dbReference type="Gene3D" id="1.10.630.10">
    <property type="entry name" value="Cytochrome P450"/>
    <property type="match status" value="1"/>
</dbReference>
<keyword evidence="5 13" id="KW-0349">Heme</keyword>
<keyword evidence="9" id="KW-0560">Oxidoreductase</keyword>
<proteinExistence type="evidence at transcript level"/>